<comment type="caution">
    <text evidence="6">The sequence shown here is derived from an EMBL/GenBank/DDBJ whole genome shotgun (WGS) entry which is preliminary data.</text>
</comment>
<dbReference type="InterPro" id="IPR004090">
    <property type="entry name" value="Chemotax_Me-accpt_rcpt"/>
</dbReference>
<evidence type="ECO:0000256" key="2">
    <source>
        <dbReference type="ARBA" id="ARBA00029447"/>
    </source>
</evidence>
<dbReference type="SMART" id="SM00283">
    <property type="entry name" value="MA"/>
    <property type="match status" value="1"/>
</dbReference>
<dbReference type="GO" id="GO:0006935">
    <property type="term" value="P:chemotaxis"/>
    <property type="evidence" value="ECO:0007669"/>
    <property type="project" value="InterPro"/>
</dbReference>
<organism evidence="6">
    <name type="scientific">Leptospirillum ferriphilum</name>
    <dbReference type="NCBI Taxonomy" id="178606"/>
    <lineage>
        <taxon>Bacteria</taxon>
        <taxon>Pseudomonadati</taxon>
        <taxon>Nitrospirota</taxon>
        <taxon>Nitrospiria</taxon>
        <taxon>Nitrospirales</taxon>
        <taxon>Nitrospiraceae</taxon>
        <taxon>Leptospirillum</taxon>
    </lineage>
</organism>
<dbReference type="Gene3D" id="1.10.287.950">
    <property type="entry name" value="Methyl-accepting chemotaxis protein"/>
    <property type="match status" value="1"/>
</dbReference>
<keyword evidence="1 3" id="KW-0807">Transducer</keyword>
<dbReference type="EMBL" id="DTMM01000034">
    <property type="protein sequence ID" value="HFT92662.1"/>
    <property type="molecule type" value="Genomic_DNA"/>
</dbReference>
<feature type="region of interest" description="Disordered" evidence="4">
    <location>
        <begin position="1"/>
        <end position="34"/>
    </location>
</feature>
<evidence type="ECO:0000256" key="4">
    <source>
        <dbReference type="SAM" id="MobiDB-lite"/>
    </source>
</evidence>
<dbReference type="PANTHER" id="PTHR32089:SF112">
    <property type="entry name" value="LYSOZYME-LIKE PROTEIN-RELATED"/>
    <property type="match status" value="1"/>
</dbReference>
<evidence type="ECO:0000313" key="6">
    <source>
        <dbReference type="EMBL" id="HFT92662.1"/>
    </source>
</evidence>
<evidence type="ECO:0000256" key="1">
    <source>
        <dbReference type="ARBA" id="ARBA00023224"/>
    </source>
</evidence>
<dbReference type="GO" id="GO:0007165">
    <property type="term" value="P:signal transduction"/>
    <property type="evidence" value="ECO:0007669"/>
    <property type="project" value="UniProtKB-KW"/>
</dbReference>
<dbReference type="Gene3D" id="1.20.120.30">
    <property type="entry name" value="Aspartate receptor, ligand-binding domain"/>
    <property type="match status" value="1"/>
</dbReference>
<dbReference type="PROSITE" id="PS50111">
    <property type="entry name" value="CHEMOTAXIS_TRANSDUC_2"/>
    <property type="match status" value="1"/>
</dbReference>
<dbReference type="InterPro" id="IPR004089">
    <property type="entry name" value="MCPsignal_dom"/>
</dbReference>
<dbReference type="PRINTS" id="PR00260">
    <property type="entry name" value="CHEMTRNSDUCR"/>
</dbReference>
<dbReference type="Pfam" id="PF00015">
    <property type="entry name" value="MCPsignal"/>
    <property type="match status" value="1"/>
</dbReference>
<feature type="domain" description="Methyl-accepting transducer" evidence="5">
    <location>
        <begin position="68"/>
        <end position="233"/>
    </location>
</feature>
<reference evidence="6" key="1">
    <citation type="journal article" date="2020" name="mSystems">
        <title>Genome- and Community-Level Interaction Insights into Carbon Utilization and Element Cycling Functions of Hydrothermarchaeota in Hydrothermal Sediment.</title>
        <authorList>
            <person name="Zhou Z."/>
            <person name="Liu Y."/>
            <person name="Xu W."/>
            <person name="Pan J."/>
            <person name="Luo Z.H."/>
            <person name="Li M."/>
        </authorList>
    </citation>
    <scope>NUCLEOTIDE SEQUENCE [LARGE SCALE GENOMIC DNA]</scope>
    <source>
        <strain evidence="6">SpSt-902</strain>
    </source>
</reference>
<sequence>MGLFGRSDKNIPADSRAREVSRSTEEGRGGYRELSGEISRLEEEVSRLREENRSLKGLLSHMMVFGESLSRTRESMVVLSDRMRQEKDRILSSSGIMSRTGEMIDQMSGNLLRVSHETRGTTKNVEELNTRAGQISSIVQLIKEVSDQTNLLALNAAIEAARAGEQGRGFAVVADEVRKLAERTRNATNDITSLVGTIQGETLKTKQQMEKWAGESDRITKDGEEASAGMKDILGLTSLMEKMVFASTLRTFLELAKFDHLIFKFDIYSILLGMSEKGDKDIARHTGCRLGKWYYEGEGKEFFSKLPSYGQLEAPHREVHDAAIEAVRLYRTGSLGALNGEVDRMEKASLKVLQGLDELSRSEEKELGIGENP</sequence>
<dbReference type="SUPFAM" id="SSF58104">
    <property type="entry name" value="Methyl-accepting chemotaxis protein (MCP) signaling domain"/>
    <property type="match status" value="1"/>
</dbReference>
<evidence type="ECO:0000256" key="3">
    <source>
        <dbReference type="PROSITE-ProRule" id="PRU00284"/>
    </source>
</evidence>
<protein>
    <submittedName>
        <fullName evidence="6">Chemotaxis protein</fullName>
    </submittedName>
</protein>
<dbReference type="Pfam" id="PF13682">
    <property type="entry name" value="CZB"/>
    <property type="match status" value="1"/>
</dbReference>
<dbReference type="GO" id="GO:0004888">
    <property type="term" value="F:transmembrane signaling receptor activity"/>
    <property type="evidence" value="ECO:0007669"/>
    <property type="project" value="InterPro"/>
</dbReference>
<dbReference type="AlphaFoldDB" id="A0A7C3LRA9"/>
<dbReference type="GO" id="GO:0016020">
    <property type="term" value="C:membrane"/>
    <property type="evidence" value="ECO:0007669"/>
    <property type="project" value="InterPro"/>
</dbReference>
<proteinExistence type="inferred from homology"/>
<accession>A0A7C3LRA9</accession>
<gene>
    <name evidence="6" type="ORF">ENX03_01730</name>
</gene>
<evidence type="ECO:0000259" key="5">
    <source>
        <dbReference type="PROSITE" id="PS50111"/>
    </source>
</evidence>
<comment type="similarity">
    <text evidence="2">Belongs to the methyl-accepting chemotaxis (MCP) protein family.</text>
</comment>
<dbReference type="PANTHER" id="PTHR32089">
    <property type="entry name" value="METHYL-ACCEPTING CHEMOTAXIS PROTEIN MCPB"/>
    <property type="match status" value="1"/>
</dbReference>
<dbReference type="InterPro" id="IPR025991">
    <property type="entry name" value="Chemoreceptor_zinc-bind_dom"/>
</dbReference>
<name>A0A7C3LRA9_9BACT</name>